<dbReference type="AlphaFoldDB" id="A0A9Q0BT68"/>
<dbReference type="EMBL" id="JAMKOV010000002">
    <property type="protein sequence ID" value="KAI8043832.1"/>
    <property type="molecule type" value="Genomic_DNA"/>
</dbReference>
<dbReference type="Proteomes" id="UP001059596">
    <property type="component" value="Unassembled WGS sequence"/>
</dbReference>
<gene>
    <name evidence="1" type="ORF">M5D96_005170</name>
</gene>
<name>A0A9Q0BT68_9MUSC</name>
<evidence type="ECO:0000313" key="1">
    <source>
        <dbReference type="EMBL" id="KAI8043832.1"/>
    </source>
</evidence>
<comment type="caution">
    <text evidence="1">The sequence shown here is derived from an EMBL/GenBank/DDBJ whole genome shotgun (WGS) entry which is preliminary data.</text>
</comment>
<organism evidence="1 2">
    <name type="scientific">Drosophila gunungcola</name>
    <name type="common">fruit fly</name>
    <dbReference type="NCBI Taxonomy" id="103775"/>
    <lineage>
        <taxon>Eukaryota</taxon>
        <taxon>Metazoa</taxon>
        <taxon>Ecdysozoa</taxon>
        <taxon>Arthropoda</taxon>
        <taxon>Hexapoda</taxon>
        <taxon>Insecta</taxon>
        <taxon>Pterygota</taxon>
        <taxon>Neoptera</taxon>
        <taxon>Endopterygota</taxon>
        <taxon>Diptera</taxon>
        <taxon>Brachycera</taxon>
        <taxon>Muscomorpha</taxon>
        <taxon>Ephydroidea</taxon>
        <taxon>Drosophilidae</taxon>
        <taxon>Drosophila</taxon>
        <taxon>Sophophora</taxon>
    </lineage>
</organism>
<evidence type="ECO:0000313" key="2">
    <source>
        <dbReference type="Proteomes" id="UP001059596"/>
    </source>
</evidence>
<protein>
    <submittedName>
        <fullName evidence="1">Uncharacterized protein</fullName>
    </submittedName>
</protein>
<proteinExistence type="predicted"/>
<sequence>MDVNPPLTICSCHCYLLYPALAHLAWFQSISCTLSVKVLSIC</sequence>
<reference evidence="1" key="1">
    <citation type="journal article" date="2023" name="Genome Biol. Evol.">
        <title>Long-read-based Genome Assembly of Drosophila gunungcola Reveals Fewer Chemosensory Genes in Flower-breeding Species.</title>
        <authorList>
            <person name="Negi A."/>
            <person name="Liao B.Y."/>
            <person name="Yeh S.D."/>
        </authorList>
    </citation>
    <scope>NUCLEOTIDE SEQUENCE</scope>
    <source>
        <strain evidence="1">Sukarami</strain>
    </source>
</reference>
<accession>A0A9Q0BT68</accession>
<keyword evidence="2" id="KW-1185">Reference proteome</keyword>